<evidence type="ECO:0000313" key="3">
    <source>
        <dbReference type="Proteomes" id="UP001341840"/>
    </source>
</evidence>
<dbReference type="Proteomes" id="UP001341840">
    <property type="component" value="Unassembled WGS sequence"/>
</dbReference>
<dbReference type="InterPro" id="IPR004330">
    <property type="entry name" value="FAR1_DNA_bnd_dom"/>
</dbReference>
<accession>A0ABU6TNG3</accession>
<feature type="domain" description="FAR1" evidence="1">
    <location>
        <begin position="98"/>
        <end position="184"/>
    </location>
</feature>
<protein>
    <recommendedName>
        <fullName evidence="1">FAR1 domain-containing protein</fullName>
    </recommendedName>
</protein>
<reference evidence="2 3" key="1">
    <citation type="journal article" date="2023" name="Plants (Basel)">
        <title>Bridging the Gap: Combining Genomics and Transcriptomics Approaches to Understand Stylosanthes scabra, an Orphan Legume from the Brazilian Caatinga.</title>
        <authorList>
            <person name="Ferreira-Neto J.R.C."/>
            <person name="da Silva M.D."/>
            <person name="Binneck E."/>
            <person name="de Melo N.F."/>
            <person name="da Silva R.H."/>
            <person name="de Melo A.L.T.M."/>
            <person name="Pandolfi V."/>
            <person name="Bustamante F.O."/>
            <person name="Brasileiro-Vidal A.C."/>
            <person name="Benko-Iseppon A.M."/>
        </authorList>
    </citation>
    <scope>NUCLEOTIDE SEQUENCE [LARGE SCALE GENOMIC DNA]</scope>
    <source>
        <tissue evidence="2">Leaves</tissue>
    </source>
</reference>
<organism evidence="2 3">
    <name type="scientific">Stylosanthes scabra</name>
    <dbReference type="NCBI Taxonomy" id="79078"/>
    <lineage>
        <taxon>Eukaryota</taxon>
        <taxon>Viridiplantae</taxon>
        <taxon>Streptophyta</taxon>
        <taxon>Embryophyta</taxon>
        <taxon>Tracheophyta</taxon>
        <taxon>Spermatophyta</taxon>
        <taxon>Magnoliopsida</taxon>
        <taxon>eudicotyledons</taxon>
        <taxon>Gunneridae</taxon>
        <taxon>Pentapetalae</taxon>
        <taxon>rosids</taxon>
        <taxon>fabids</taxon>
        <taxon>Fabales</taxon>
        <taxon>Fabaceae</taxon>
        <taxon>Papilionoideae</taxon>
        <taxon>50 kb inversion clade</taxon>
        <taxon>dalbergioids sensu lato</taxon>
        <taxon>Dalbergieae</taxon>
        <taxon>Pterocarpus clade</taxon>
        <taxon>Stylosanthes</taxon>
    </lineage>
</organism>
<evidence type="ECO:0000313" key="2">
    <source>
        <dbReference type="EMBL" id="MED6150162.1"/>
    </source>
</evidence>
<name>A0ABU6TNG3_9FABA</name>
<keyword evidence="3" id="KW-1185">Reference proteome</keyword>
<dbReference type="PANTHER" id="PTHR46328">
    <property type="entry name" value="FAR-RED IMPAIRED RESPONSIVE (FAR1) FAMILY PROTEIN-RELATED"/>
    <property type="match status" value="1"/>
</dbReference>
<comment type="caution">
    <text evidence="2">The sequence shown here is derived from an EMBL/GenBank/DDBJ whole genome shotgun (WGS) entry which is preliminary data.</text>
</comment>
<sequence>MTDWFSTPWDLNAIHEEPQLEEQMEDLNSIDEVGQLDDHFEDLNSIDEVGQLDDHFEDLNSINEVRQLEDQTEFLCNVDEEYVPKVGLTFKSCTEATEFYKEYAKRAGFSSKIRNSQRNKETGAIKNQLFTCKRDGKRRSDIPEAEKTNPMSPANCPARMFVHIDKLTQHYVISKVVLEHSHPCSADLVEMLPLGSAQSFCLRPLFSIAIEISTKPPSFKVLDKPLQQEHLNLTPHGILITNE</sequence>
<gene>
    <name evidence="2" type="ORF">PIB30_069710</name>
</gene>
<evidence type="ECO:0000259" key="1">
    <source>
        <dbReference type="Pfam" id="PF03101"/>
    </source>
</evidence>
<proteinExistence type="predicted"/>
<dbReference type="EMBL" id="JASCZI010091392">
    <property type="protein sequence ID" value="MED6150162.1"/>
    <property type="molecule type" value="Genomic_DNA"/>
</dbReference>
<dbReference type="Pfam" id="PF03101">
    <property type="entry name" value="FAR1"/>
    <property type="match status" value="1"/>
</dbReference>